<evidence type="ECO:0000256" key="3">
    <source>
        <dbReference type="ARBA" id="ARBA00022475"/>
    </source>
</evidence>
<evidence type="ECO:0000256" key="1">
    <source>
        <dbReference type="ARBA" id="ARBA00004651"/>
    </source>
</evidence>
<dbReference type="Pfam" id="PF01757">
    <property type="entry name" value="Acyl_transf_3"/>
    <property type="match status" value="1"/>
</dbReference>
<protein>
    <recommendedName>
        <fullName evidence="8">Acyltransferase 3 domain-containing protein</fullName>
    </recommendedName>
</protein>
<dbReference type="OrthoDB" id="65129at2"/>
<feature type="transmembrane region" description="Helical" evidence="7">
    <location>
        <begin position="182"/>
        <end position="205"/>
    </location>
</feature>
<evidence type="ECO:0000256" key="7">
    <source>
        <dbReference type="SAM" id="Phobius"/>
    </source>
</evidence>
<dbReference type="PANTHER" id="PTHR40074:SF2">
    <property type="entry name" value="O-ACETYLTRANSFERASE WECH"/>
    <property type="match status" value="1"/>
</dbReference>
<proteinExistence type="inferred from homology"/>
<evidence type="ECO:0000256" key="5">
    <source>
        <dbReference type="ARBA" id="ARBA00022989"/>
    </source>
</evidence>
<dbReference type="PATRIC" id="fig|220754.4.peg.3426"/>
<feature type="transmembrane region" description="Helical" evidence="7">
    <location>
        <begin position="159"/>
        <end position="176"/>
    </location>
</feature>
<evidence type="ECO:0000313" key="10">
    <source>
        <dbReference type="Proteomes" id="UP000031972"/>
    </source>
</evidence>
<feature type="transmembrane region" description="Helical" evidence="7">
    <location>
        <begin position="288"/>
        <end position="309"/>
    </location>
</feature>
<feature type="transmembrane region" description="Helical" evidence="7">
    <location>
        <begin position="49"/>
        <end position="67"/>
    </location>
</feature>
<evidence type="ECO:0000259" key="8">
    <source>
        <dbReference type="Pfam" id="PF01757"/>
    </source>
</evidence>
<evidence type="ECO:0000256" key="2">
    <source>
        <dbReference type="ARBA" id="ARBA00007400"/>
    </source>
</evidence>
<feature type="transmembrane region" description="Helical" evidence="7">
    <location>
        <begin position="248"/>
        <end position="267"/>
    </location>
</feature>
<comment type="caution">
    <text evidence="9">The sequence shown here is derived from an EMBL/GenBank/DDBJ whole genome shotgun (WGS) entry which is preliminary data.</text>
</comment>
<feature type="transmembrane region" description="Helical" evidence="7">
    <location>
        <begin position="130"/>
        <end position="152"/>
    </location>
</feature>
<dbReference type="Proteomes" id="UP000031972">
    <property type="component" value="Unassembled WGS sequence"/>
</dbReference>
<feature type="transmembrane region" description="Helical" evidence="7">
    <location>
        <begin position="217"/>
        <end position="236"/>
    </location>
</feature>
<comment type="subcellular location">
    <subcellularLocation>
        <location evidence="1">Cell membrane</location>
        <topology evidence="1">Multi-pass membrane protein</topology>
    </subcellularLocation>
</comment>
<reference evidence="9 10" key="1">
    <citation type="submission" date="2015-01" db="EMBL/GenBank/DDBJ databases">
        <title>Jeotgalibacillus campisalis genome sequencing.</title>
        <authorList>
            <person name="Goh K.M."/>
            <person name="Chan K.-G."/>
            <person name="Yaakop A.S."/>
            <person name="Ee R."/>
            <person name="Gan H.M."/>
            <person name="Chan C.S."/>
        </authorList>
    </citation>
    <scope>NUCLEOTIDE SEQUENCE [LARGE SCALE GENOMIC DNA]</scope>
    <source>
        <strain evidence="9 10">SF-57</strain>
    </source>
</reference>
<dbReference type="AlphaFoldDB" id="A0A0C2VGB0"/>
<evidence type="ECO:0000313" key="9">
    <source>
        <dbReference type="EMBL" id="KIL43008.1"/>
    </source>
</evidence>
<sequence>MKKERIESLKFMRVVAMNLVVLIHVTAVASSNVPVDHFLYDFYLMLNRFTRFEGSVFVFLSGLVLFYNYEDRPFTLKTWLSFYRKRFMFILGPYIFWSLFYEAFAYFMGIRPYMGITAIVQNLLSGTSYYQLYFIMILVQLFFLTPLFVFFIKKSVFMYKYLFIVGFILEFAYVLLNKQYDWISYPFFMVYIGSFFFGGWVGIHYQRLNNLLSKKAMAGLSLLTVGLGLLYTYDFFYRYTLKDPLVNYYVFIMVKMLFFLLACYLLFKIGIWVERSAHSSVLAIIERLRIYSFGFYLVHPFILVIWGRILVPETWLQFNLFIFIRLILVLGCTYLFIRALHLMFPKAWFLFGNLPDPKKHNV</sequence>
<keyword evidence="6 7" id="KW-0472">Membrane</keyword>
<keyword evidence="4 7" id="KW-0812">Transmembrane</keyword>
<name>A0A0C2VGB0_9BACL</name>
<feature type="transmembrane region" description="Helical" evidence="7">
    <location>
        <begin position="87"/>
        <end position="110"/>
    </location>
</feature>
<organism evidence="9 10">
    <name type="scientific">Jeotgalibacillus campisalis</name>
    <dbReference type="NCBI Taxonomy" id="220754"/>
    <lineage>
        <taxon>Bacteria</taxon>
        <taxon>Bacillati</taxon>
        <taxon>Bacillota</taxon>
        <taxon>Bacilli</taxon>
        <taxon>Bacillales</taxon>
        <taxon>Caryophanaceae</taxon>
        <taxon>Jeotgalibacillus</taxon>
    </lineage>
</organism>
<dbReference type="GO" id="GO:0005886">
    <property type="term" value="C:plasma membrane"/>
    <property type="evidence" value="ECO:0007669"/>
    <property type="project" value="UniProtKB-SubCell"/>
</dbReference>
<evidence type="ECO:0000256" key="6">
    <source>
        <dbReference type="ARBA" id="ARBA00023136"/>
    </source>
</evidence>
<keyword evidence="10" id="KW-1185">Reference proteome</keyword>
<feature type="domain" description="Acyltransferase 3" evidence="8">
    <location>
        <begin position="7"/>
        <end position="336"/>
    </location>
</feature>
<comment type="similarity">
    <text evidence="2">Belongs to the acyltransferase 3 family.</text>
</comment>
<dbReference type="InterPro" id="IPR002656">
    <property type="entry name" value="Acyl_transf_3_dom"/>
</dbReference>
<keyword evidence="5 7" id="KW-1133">Transmembrane helix</keyword>
<evidence type="ECO:0000256" key="4">
    <source>
        <dbReference type="ARBA" id="ARBA00022692"/>
    </source>
</evidence>
<gene>
    <name evidence="9" type="ORF">KR50_34110</name>
</gene>
<dbReference type="GO" id="GO:0009246">
    <property type="term" value="P:enterobacterial common antigen biosynthetic process"/>
    <property type="evidence" value="ECO:0007669"/>
    <property type="project" value="TreeGrafter"/>
</dbReference>
<keyword evidence="3" id="KW-1003">Cell membrane</keyword>
<dbReference type="GO" id="GO:0016413">
    <property type="term" value="F:O-acetyltransferase activity"/>
    <property type="evidence" value="ECO:0007669"/>
    <property type="project" value="TreeGrafter"/>
</dbReference>
<dbReference type="EMBL" id="JXRR01000022">
    <property type="protein sequence ID" value="KIL43008.1"/>
    <property type="molecule type" value="Genomic_DNA"/>
</dbReference>
<dbReference type="PANTHER" id="PTHR40074">
    <property type="entry name" value="O-ACETYLTRANSFERASE WECH"/>
    <property type="match status" value="1"/>
</dbReference>
<accession>A0A0C2VGB0</accession>
<dbReference type="RefSeq" id="WP_041061200.1">
    <property type="nucleotide sequence ID" value="NZ_JXRR01000022.1"/>
</dbReference>
<feature type="transmembrane region" description="Helical" evidence="7">
    <location>
        <begin position="12"/>
        <end position="29"/>
    </location>
</feature>
<feature type="transmembrane region" description="Helical" evidence="7">
    <location>
        <begin position="315"/>
        <end position="337"/>
    </location>
</feature>